<dbReference type="AlphaFoldDB" id="A0A8H6PJN8"/>
<feature type="transmembrane region" description="Helical" evidence="1">
    <location>
        <begin position="155"/>
        <end position="176"/>
    </location>
</feature>
<proteinExistence type="predicted"/>
<dbReference type="OrthoDB" id="4511048at2759"/>
<dbReference type="EMBL" id="JACBAF010002319">
    <property type="protein sequence ID" value="KAF7155559.1"/>
    <property type="molecule type" value="Genomic_DNA"/>
</dbReference>
<keyword evidence="1" id="KW-0812">Transmembrane</keyword>
<evidence type="ECO:0000313" key="2">
    <source>
        <dbReference type="EMBL" id="KAF7125545.1"/>
    </source>
</evidence>
<evidence type="ECO:0000313" key="4">
    <source>
        <dbReference type="Proteomes" id="UP000630445"/>
    </source>
</evidence>
<accession>A0A8H6PJN8</accession>
<comment type="caution">
    <text evidence="3">The sequence shown here is derived from an EMBL/GenBank/DDBJ whole genome shotgun (WGS) entry which is preliminary data.</text>
</comment>
<gene>
    <name evidence="2" type="ORF">CNMCM5793_001784</name>
    <name evidence="3" type="ORF">CNMCM6106_004705</name>
</gene>
<protein>
    <recommendedName>
        <fullName evidence="6">SNF2 N-terminal domain-containing protein</fullName>
    </recommendedName>
</protein>
<dbReference type="Proteomes" id="UP000662466">
    <property type="component" value="Unassembled WGS sequence"/>
</dbReference>
<dbReference type="Proteomes" id="UP000630445">
    <property type="component" value="Unassembled WGS sequence"/>
</dbReference>
<keyword evidence="1" id="KW-1133">Transmembrane helix</keyword>
<reference evidence="3" key="1">
    <citation type="submission" date="2020-06" db="EMBL/GenBank/DDBJ databases">
        <title>Draft genome sequences of strains closely related to Aspergillus parafelis and Aspergillus hiratsukae.</title>
        <authorList>
            <person name="Dos Santos R.A.C."/>
            <person name="Rivero-Menendez O."/>
            <person name="Steenwyk J.L."/>
            <person name="Mead M.E."/>
            <person name="Goldman G.H."/>
            <person name="Alastruey-Izquierdo A."/>
            <person name="Rokas A."/>
        </authorList>
    </citation>
    <scope>NUCLEOTIDE SEQUENCE</scope>
    <source>
        <strain evidence="2">CNM-CM5793</strain>
        <strain evidence="3">CNM-CM6106</strain>
    </source>
</reference>
<keyword evidence="4" id="KW-1185">Reference proteome</keyword>
<organism evidence="3 5">
    <name type="scientific">Aspergillus hiratsukae</name>
    <dbReference type="NCBI Taxonomy" id="1194566"/>
    <lineage>
        <taxon>Eukaryota</taxon>
        <taxon>Fungi</taxon>
        <taxon>Dikarya</taxon>
        <taxon>Ascomycota</taxon>
        <taxon>Pezizomycotina</taxon>
        <taxon>Eurotiomycetes</taxon>
        <taxon>Eurotiomycetidae</taxon>
        <taxon>Eurotiales</taxon>
        <taxon>Aspergillaceae</taxon>
        <taxon>Aspergillus</taxon>
        <taxon>Aspergillus subgen. Fumigati</taxon>
    </lineage>
</organism>
<evidence type="ECO:0008006" key="6">
    <source>
        <dbReference type="Google" id="ProtNLM"/>
    </source>
</evidence>
<name>A0A8H6PJN8_9EURO</name>
<evidence type="ECO:0000313" key="5">
    <source>
        <dbReference type="Proteomes" id="UP000662466"/>
    </source>
</evidence>
<dbReference type="EMBL" id="JACBAD010001978">
    <property type="protein sequence ID" value="KAF7125545.1"/>
    <property type="molecule type" value="Genomic_DNA"/>
</dbReference>
<keyword evidence="1" id="KW-0472">Membrane</keyword>
<sequence>MGLGKTTTAIALCVVNRWVRVATQAVEKLRAANDGQHLPPDNQGPDDECPSAADFPIFFPCVRAGPTAQYMTIRGGLNLVVVPTPLIPVWVKEWNDTAEQHQLLGMTLLLGHGTRIKDIETVKGFPRKDWLMSAESNGGRSISDGIFFQSKHSSLALIQLTSIITITIIIICLLLLQSPGWLSSCCLPYGSFPTAPSPLCAQTIRVLWNLIMPSKAKSALIEFIEEIPEEKLIGFTDLEHCLASCPIWKIPNGIQGDGCGRIVTSASSFLAVIYDTASNRDKDMKRLAKVDFKFKDKVLPVQFAKFGDTGNVHRTLTAYFLFALRSESISPASRFLRPKIQALMSQNQSQLNPCEPLRIAGNHPFLKLMPALNVTSCSANC</sequence>
<evidence type="ECO:0000313" key="3">
    <source>
        <dbReference type="EMBL" id="KAF7155559.1"/>
    </source>
</evidence>
<evidence type="ECO:0000256" key="1">
    <source>
        <dbReference type="SAM" id="Phobius"/>
    </source>
</evidence>